<accession>A0AAD6XY98</accession>
<dbReference type="EMBL" id="JARJCW010000120">
    <property type="protein sequence ID" value="KAJ7192412.1"/>
    <property type="molecule type" value="Genomic_DNA"/>
</dbReference>
<organism evidence="1 2">
    <name type="scientific">Mycena pura</name>
    <dbReference type="NCBI Taxonomy" id="153505"/>
    <lineage>
        <taxon>Eukaryota</taxon>
        <taxon>Fungi</taxon>
        <taxon>Dikarya</taxon>
        <taxon>Basidiomycota</taxon>
        <taxon>Agaricomycotina</taxon>
        <taxon>Agaricomycetes</taxon>
        <taxon>Agaricomycetidae</taxon>
        <taxon>Agaricales</taxon>
        <taxon>Marasmiineae</taxon>
        <taxon>Mycenaceae</taxon>
        <taxon>Mycena</taxon>
    </lineage>
</organism>
<reference evidence="1" key="1">
    <citation type="submission" date="2023-03" db="EMBL/GenBank/DDBJ databases">
        <title>Massive genome expansion in bonnet fungi (Mycena s.s.) driven by repeated elements and novel gene families across ecological guilds.</title>
        <authorList>
            <consortium name="Lawrence Berkeley National Laboratory"/>
            <person name="Harder C.B."/>
            <person name="Miyauchi S."/>
            <person name="Viragh M."/>
            <person name="Kuo A."/>
            <person name="Thoen E."/>
            <person name="Andreopoulos B."/>
            <person name="Lu D."/>
            <person name="Skrede I."/>
            <person name="Drula E."/>
            <person name="Henrissat B."/>
            <person name="Morin E."/>
            <person name="Kohler A."/>
            <person name="Barry K."/>
            <person name="LaButti K."/>
            <person name="Morin E."/>
            <person name="Salamov A."/>
            <person name="Lipzen A."/>
            <person name="Mereny Z."/>
            <person name="Hegedus B."/>
            <person name="Baldrian P."/>
            <person name="Stursova M."/>
            <person name="Weitz H."/>
            <person name="Taylor A."/>
            <person name="Grigoriev I.V."/>
            <person name="Nagy L.G."/>
            <person name="Martin F."/>
            <person name="Kauserud H."/>
        </authorList>
    </citation>
    <scope>NUCLEOTIDE SEQUENCE</scope>
    <source>
        <strain evidence="1">9144</strain>
    </source>
</reference>
<keyword evidence="2" id="KW-1185">Reference proteome</keyword>
<name>A0AAD6XY98_9AGAR</name>
<dbReference type="Gene3D" id="1.25.40.10">
    <property type="entry name" value="Tetratricopeptide repeat domain"/>
    <property type="match status" value="1"/>
</dbReference>
<protein>
    <submittedName>
        <fullName evidence="1">Uncharacterized protein</fullName>
    </submittedName>
</protein>
<sequence length="365" mass="40175">METLPHPTKTLWEAFSAISRMMHQKGNFTDGRTHARKAQQIAVILGYQFGQAEGFRQEAICCIGLGLFDDAAKLCRQVGDLMFMMGLQGSNADIRAQLIEAEIHLLKTEYPAACSIYTQIVCSTPPGYQRALAILNIAIIDIAMGAPAASVHTNLDAAKPVLITFNPSLCDGVDAALMLREGDVAVARMILERVSLKSPNCEETIFFLERLANLDYGMYDCTTTLTWAAVYLGSALRSKDKLSTMKALKCFGQIAVAEGETSTAMSLFQVALDGFTFMDVHQWKADCMMRMSKIHLASGEILRAKELFEAAQPLFDRCMVRPPAYVDDIASKLAGLHVQMKMPTETPIFELENGQLTDPVARELS</sequence>
<evidence type="ECO:0000313" key="2">
    <source>
        <dbReference type="Proteomes" id="UP001219525"/>
    </source>
</evidence>
<gene>
    <name evidence="1" type="ORF">GGX14DRAFT_578129</name>
</gene>
<dbReference type="Proteomes" id="UP001219525">
    <property type="component" value="Unassembled WGS sequence"/>
</dbReference>
<dbReference type="AlphaFoldDB" id="A0AAD6XY98"/>
<dbReference type="SUPFAM" id="SSF48452">
    <property type="entry name" value="TPR-like"/>
    <property type="match status" value="1"/>
</dbReference>
<proteinExistence type="predicted"/>
<evidence type="ECO:0000313" key="1">
    <source>
        <dbReference type="EMBL" id="KAJ7192412.1"/>
    </source>
</evidence>
<comment type="caution">
    <text evidence="1">The sequence shown here is derived from an EMBL/GenBank/DDBJ whole genome shotgun (WGS) entry which is preliminary data.</text>
</comment>
<dbReference type="InterPro" id="IPR011990">
    <property type="entry name" value="TPR-like_helical_dom_sf"/>
</dbReference>